<proteinExistence type="predicted"/>
<feature type="domain" description="Phosphoribosyltransferase" evidence="1">
    <location>
        <begin position="18"/>
        <end position="145"/>
    </location>
</feature>
<dbReference type="CDD" id="cd06223">
    <property type="entry name" value="PRTases_typeI"/>
    <property type="match status" value="1"/>
</dbReference>
<name>A0ABW2R5A3_9BURK</name>
<evidence type="ECO:0000259" key="1">
    <source>
        <dbReference type="Pfam" id="PF00156"/>
    </source>
</evidence>
<protein>
    <submittedName>
        <fullName evidence="2">Bifunctional pyr operon transcriptional regulator/uracil phosphoribosyltransferase PyrR</fullName>
        <ecNumber evidence="2">2.4.2.9</ecNumber>
    </submittedName>
</protein>
<dbReference type="InterPro" id="IPR050137">
    <property type="entry name" value="PyrR_bifunctional"/>
</dbReference>
<dbReference type="RefSeq" id="WP_382253859.1">
    <property type="nucleotide sequence ID" value="NZ_JBHTBX010000002.1"/>
</dbReference>
<dbReference type="EC" id="2.4.2.9" evidence="2"/>
<keyword evidence="2" id="KW-0808">Transferase</keyword>
<dbReference type="NCBIfam" id="NF003545">
    <property type="entry name" value="PRK05205.1-1"/>
    <property type="match status" value="1"/>
</dbReference>
<dbReference type="InterPro" id="IPR029057">
    <property type="entry name" value="PRTase-like"/>
</dbReference>
<gene>
    <name evidence="2" type="primary">pyrR</name>
    <name evidence="2" type="ORF">ACFQNJ_03485</name>
</gene>
<keyword evidence="3" id="KW-1185">Reference proteome</keyword>
<dbReference type="EMBL" id="JBHTBX010000002">
    <property type="protein sequence ID" value="MFC7433567.1"/>
    <property type="molecule type" value="Genomic_DNA"/>
</dbReference>
<reference evidence="3" key="1">
    <citation type="journal article" date="2019" name="Int. J. Syst. Evol. Microbiol.">
        <title>The Global Catalogue of Microorganisms (GCM) 10K type strain sequencing project: providing services to taxonomists for standard genome sequencing and annotation.</title>
        <authorList>
            <consortium name="The Broad Institute Genomics Platform"/>
            <consortium name="The Broad Institute Genome Sequencing Center for Infectious Disease"/>
            <person name="Wu L."/>
            <person name="Ma J."/>
        </authorList>
    </citation>
    <scope>NUCLEOTIDE SEQUENCE [LARGE SCALE GENOMIC DNA]</scope>
    <source>
        <strain evidence="3">CCUG 54518</strain>
    </source>
</reference>
<dbReference type="InterPro" id="IPR000836">
    <property type="entry name" value="PRTase_dom"/>
</dbReference>
<keyword evidence="2" id="KW-0328">Glycosyltransferase</keyword>
<evidence type="ECO:0000313" key="3">
    <source>
        <dbReference type="Proteomes" id="UP001596495"/>
    </source>
</evidence>
<sequence length="177" mass="19181">MTIAQTHFQDALHIDAEQLYQTLLRGVRGLMASADGPLQLAGITSGGAWLVERLQRDLNLAGEAGVISSSMHRDDFARRGVAVTAQTRLPFDVDGAHVLLVDDVLYTGRTLRAVLNELFDYGRPASVKLAVLVDRGGRELPIEADFAAARVTLPASQSLELARDDGGRLRFAVETRS</sequence>
<organism evidence="2 3">
    <name type="scientific">Hydrogenophaga bisanensis</name>
    <dbReference type="NCBI Taxonomy" id="439611"/>
    <lineage>
        <taxon>Bacteria</taxon>
        <taxon>Pseudomonadati</taxon>
        <taxon>Pseudomonadota</taxon>
        <taxon>Betaproteobacteria</taxon>
        <taxon>Burkholderiales</taxon>
        <taxon>Comamonadaceae</taxon>
        <taxon>Hydrogenophaga</taxon>
    </lineage>
</organism>
<dbReference type="GO" id="GO:0004845">
    <property type="term" value="F:uracil phosphoribosyltransferase activity"/>
    <property type="evidence" value="ECO:0007669"/>
    <property type="project" value="UniProtKB-EC"/>
</dbReference>
<comment type="caution">
    <text evidence="2">The sequence shown here is derived from an EMBL/GenBank/DDBJ whole genome shotgun (WGS) entry which is preliminary data.</text>
</comment>
<dbReference type="SUPFAM" id="SSF53271">
    <property type="entry name" value="PRTase-like"/>
    <property type="match status" value="1"/>
</dbReference>
<dbReference type="Gene3D" id="3.40.50.2020">
    <property type="match status" value="1"/>
</dbReference>
<dbReference type="Pfam" id="PF00156">
    <property type="entry name" value="Pribosyltran"/>
    <property type="match status" value="1"/>
</dbReference>
<evidence type="ECO:0000313" key="2">
    <source>
        <dbReference type="EMBL" id="MFC7433567.1"/>
    </source>
</evidence>
<dbReference type="PANTHER" id="PTHR11608">
    <property type="entry name" value="BIFUNCTIONAL PROTEIN PYRR"/>
    <property type="match status" value="1"/>
</dbReference>
<accession>A0ABW2R5A3</accession>
<dbReference type="Proteomes" id="UP001596495">
    <property type="component" value="Unassembled WGS sequence"/>
</dbReference>
<dbReference type="PANTHER" id="PTHR11608:SF0">
    <property type="entry name" value="BIFUNCTIONAL PROTEIN PYRR"/>
    <property type="match status" value="1"/>
</dbReference>